<dbReference type="RefSeq" id="WP_094723600.1">
    <property type="nucleotide sequence ID" value="NZ_MWWS01000009.1"/>
</dbReference>
<keyword evidence="3 5" id="KW-0131">Cell cycle</keyword>
<dbReference type="OrthoDB" id="3731101at2"/>
<dbReference type="AlphaFoldDB" id="A0A261EPA8"/>
<dbReference type="GO" id="GO:0000917">
    <property type="term" value="P:division septum assembly"/>
    <property type="evidence" value="ECO:0007669"/>
    <property type="project" value="UniProtKB-KW"/>
</dbReference>
<dbReference type="EMBL" id="MWWS01000009">
    <property type="protein sequence ID" value="OZG48690.1"/>
    <property type="molecule type" value="Genomic_DNA"/>
</dbReference>
<dbReference type="Pfam" id="PF04472">
    <property type="entry name" value="SepF"/>
    <property type="match status" value="1"/>
</dbReference>
<protein>
    <recommendedName>
        <fullName evidence="5">Cell division protein SepF</fullName>
    </recommendedName>
</protein>
<dbReference type="InterPro" id="IPR023052">
    <property type="entry name" value="Cell_div_SepF"/>
</dbReference>
<dbReference type="GO" id="GO:0005737">
    <property type="term" value="C:cytoplasm"/>
    <property type="evidence" value="ECO:0007669"/>
    <property type="project" value="UniProtKB-SubCell"/>
</dbReference>
<comment type="function">
    <text evidence="4 5">Cell division protein that is part of the divisome complex and is recruited early to the Z-ring. Probably stimulates Z-ring formation, perhaps through the cross-linking of FtsZ protofilaments. Its function overlaps with FtsA.</text>
</comment>
<name>A0A261EPA8_9BIFI</name>
<organism evidence="6 7">
    <name type="scientific">Bombiscardovia coagulans</name>
    <dbReference type="NCBI Taxonomy" id="686666"/>
    <lineage>
        <taxon>Bacteria</taxon>
        <taxon>Bacillati</taxon>
        <taxon>Actinomycetota</taxon>
        <taxon>Actinomycetes</taxon>
        <taxon>Bifidobacteriales</taxon>
        <taxon>Bifidobacteriaceae</taxon>
        <taxon>Bombiscardovia</taxon>
    </lineage>
</organism>
<dbReference type="InterPro" id="IPR038594">
    <property type="entry name" value="SepF-like_sf"/>
</dbReference>
<keyword evidence="1 5" id="KW-0132">Cell division</keyword>
<comment type="subcellular location">
    <subcellularLocation>
        <location evidence="5">Cytoplasm</location>
    </subcellularLocation>
    <text evidence="5">Localizes to the division site, in a FtsZ-dependent manner.</text>
</comment>
<dbReference type="Gene3D" id="3.30.110.150">
    <property type="entry name" value="SepF-like protein"/>
    <property type="match status" value="1"/>
</dbReference>
<keyword evidence="5" id="KW-0963">Cytoplasm</keyword>
<dbReference type="PANTHER" id="PTHR35798">
    <property type="entry name" value="CELL DIVISION PROTEIN SEPF"/>
    <property type="match status" value="1"/>
</dbReference>
<accession>A0A261EPA8</accession>
<proteinExistence type="inferred from homology"/>
<evidence type="ECO:0000313" key="6">
    <source>
        <dbReference type="EMBL" id="OZG48690.1"/>
    </source>
</evidence>
<dbReference type="InterPro" id="IPR007561">
    <property type="entry name" value="Cell_div_SepF/SepF-rel"/>
</dbReference>
<dbReference type="PANTHER" id="PTHR35798:SF1">
    <property type="entry name" value="CELL DIVISION PROTEIN SEPF"/>
    <property type="match status" value="1"/>
</dbReference>
<keyword evidence="2 5" id="KW-0717">Septation</keyword>
<evidence type="ECO:0000256" key="3">
    <source>
        <dbReference type="ARBA" id="ARBA00023306"/>
    </source>
</evidence>
<comment type="similarity">
    <text evidence="5">Belongs to the SepF family.</text>
</comment>
<keyword evidence="7" id="KW-1185">Reference proteome</keyword>
<evidence type="ECO:0000256" key="1">
    <source>
        <dbReference type="ARBA" id="ARBA00022618"/>
    </source>
</evidence>
<evidence type="ECO:0000313" key="7">
    <source>
        <dbReference type="Proteomes" id="UP000216004"/>
    </source>
</evidence>
<comment type="caution">
    <text evidence="6">The sequence shown here is derived from an EMBL/GenBank/DDBJ whole genome shotgun (WGS) entry which is preliminary data.</text>
</comment>
<evidence type="ECO:0000256" key="5">
    <source>
        <dbReference type="HAMAP-Rule" id="MF_01197"/>
    </source>
</evidence>
<gene>
    <name evidence="5" type="primary">sepF</name>
    <name evidence="6" type="ORF">BOCO_1386</name>
</gene>
<dbReference type="Proteomes" id="UP000216004">
    <property type="component" value="Unassembled WGS sequence"/>
</dbReference>
<sequence length="162" mass="17465">MAGLMKNAMSYFGMADVVDDENEMDQEEDVQEAGFDTDYSVTPIASTHASTAVDSASTTSSASVTPFQNRLNRITTIHPKTYEDAQMVGRAIRDGVPVVLNLSGVSESVAYRIVDFSAGVVFGVRGSIERVTPRVFLLSPAQVNIKVEEPQPQSPAQAFFGN</sequence>
<evidence type="ECO:0000256" key="2">
    <source>
        <dbReference type="ARBA" id="ARBA00023210"/>
    </source>
</evidence>
<dbReference type="GO" id="GO:0043093">
    <property type="term" value="P:FtsZ-dependent cytokinesis"/>
    <property type="evidence" value="ECO:0007669"/>
    <property type="project" value="UniProtKB-UniRule"/>
</dbReference>
<dbReference type="HAMAP" id="MF_01197">
    <property type="entry name" value="SepF"/>
    <property type="match status" value="1"/>
</dbReference>
<evidence type="ECO:0000256" key="4">
    <source>
        <dbReference type="ARBA" id="ARBA00044936"/>
    </source>
</evidence>
<reference evidence="6 7" key="1">
    <citation type="journal article" date="2017" name="BMC Genomics">
        <title>Comparative genomic and phylogenomic analyses of the Bifidobacteriaceae family.</title>
        <authorList>
            <person name="Lugli G.A."/>
            <person name="Milani C."/>
            <person name="Turroni F."/>
            <person name="Duranti S."/>
            <person name="Mancabelli L."/>
            <person name="Mangifesta M."/>
            <person name="Ferrario C."/>
            <person name="Modesto M."/>
            <person name="Mattarelli P."/>
            <person name="Jiri K."/>
            <person name="van Sinderen D."/>
            <person name="Ventura M."/>
        </authorList>
    </citation>
    <scope>NUCLEOTIDE SEQUENCE [LARGE SCALE GENOMIC DNA]</scope>
    <source>
        <strain evidence="6 7">DSM 22924</strain>
    </source>
</reference>
<comment type="subunit">
    <text evidence="5">Homodimer. Interacts with FtsZ.</text>
</comment>